<keyword evidence="1" id="KW-1133">Transmembrane helix</keyword>
<dbReference type="PANTHER" id="PTHR42208:SF1">
    <property type="entry name" value="HEAVY METAL TRANSPORTER"/>
    <property type="match status" value="1"/>
</dbReference>
<feature type="transmembrane region" description="Helical" evidence="1">
    <location>
        <begin position="6"/>
        <end position="27"/>
    </location>
</feature>
<dbReference type="InterPro" id="IPR039447">
    <property type="entry name" value="UreH-like_TM_dom"/>
</dbReference>
<feature type="transmembrane region" description="Helical" evidence="1">
    <location>
        <begin position="72"/>
        <end position="88"/>
    </location>
</feature>
<keyword evidence="1" id="KW-0472">Membrane</keyword>
<feature type="transmembrane region" description="Helical" evidence="1">
    <location>
        <begin position="48"/>
        <end position="66"/>
    </location>
</feature>
<protein>
    <submittedName>
        <fullName evidence="3">Sulfite exporter TauE/SafE family protein</fullName>
    </submittedName>
</protein>
<keyword evidence="1" id="KW-0812">Transmembrane</keyword>
<dbReference type="PANTHER" id="PTHR42208">
    <property type="entry name" value="HEAVY METAL TRANSPORTER-RELATED"/>
    <property type="match status" value="1"/>
</dbReference>
<keyword evidence="4" id="KW-1185">Reference proteome</keyword>
<proteinExistence type="predicted"/>
<feature type="transmembrane region" description="Helical" evidence="1">
    <location>
        <begin position="154"/>
        <end position="179"/>
    </location>
</feature>
<gene>
    <name evidence="3" type="ORF">DN752_20820</name>
</gene>
<evidence type="ECO:0000259" key="2">
    <source>
        <dbReference type="Pfam" id="PF13386"/>
    </source>
</evidence>
<evidence type="ECO:0000313" key="3">
    <source>
        <dbReference type="EMBL" id="AWW32387.1"/>
    </source>
</evidence>
<dbReference type="Pfam" id="PF13386">
    <property type="entry name" value="DsbD_2"/>
    <property type="match status" value="1"/>
</dbReference>
<evidence type="ECO:0000256" key="1">
    <source>
        <dbReference type="SAM" id="Phobius"/>
    </source>
</evidence>
<feature type="transmembrane region" description="Helical" evidence="1">
    <location>
        <begin position="191"/>
        <end position="214"/>
    </location>
</feature>
<dbReference type="Proteomes" id="UP000248688">
    <property type="component" value="Chromosome"/>
</dbReference>
<dbReference type="RefSeq" id="WP_112785760.1">
    <property type="nucleotide sequence ID" value="NZ_CP030041.1"/>
</dbReference>
<organism evidence="3 4">
    <name type="scientific">Echinicola strongylocentroti</name>
    <dbReference type="NCBI Taxonomy" id="1795355"/>
    <lineage>
        <taxon>Bacteria</taxon>
        <taxon>Pseudomonadati</taxon>
        <taxon>Bacteroidota</taxon>
        <taxon>Cytophagia</taxon>
        <taxon>Cytophagales</taxon>
        <taxon>Cyclobacteriaceae</taxon>
        <taxon>Echinicola</taxon>
    </lineage>
</organism>
<dbReference type="KEGG" id="est:DN752_20820"/>
<dbReference type="OrthoDB" id="594443at2"/>
<dbReference type="AlphaFoldDB" id="A0A2Z4INN3"/>
<evidence type="ECO:0000313" key="4">
    <source>
        <dbReference type="Proteomes" id="UP000248688"/>
    </source>
</evidence>
<feature type="domain" description="Urease accessory protein UreH-like transmembrane" evidence="2">
    <location>
        <begin position="4"/>
        <end position="201"/>
    </location>
</feature>
<reference evidence="3 4" key="1">
    <citation type="submission" date="2018-06" db="EMBL/GenBank/DDBJ databases">
        <title>Echinicola strongylocentroti sp. nov., isolated from a sea urchin Strongylocentrotus intermedius.</title>
        <authorList>
            <person name="Bae S.S."/>
        </authorList>
    </citation>
    <scope>NUCLEOTIDE SEQUENCE [LARGE SCALE GENOMIC DNA]</scope>
    <source>
        <strain evidence="3 4">MEBiC08714</strain>
    </source>
</reference>
<dbReference type="EMBL" id="CP030041">
    <property type="protein sequence ID" value="AWW32387.1"/>
    <property type="molecule type" value="Genomic_DNA"/>
</dbReference>
<name>A0A2Z4INN3_9BACT</name>
<sequence>MIWTALILGFLGSFHCLGMCGPIALAVSAADSKSFWWRKLWYNLGRTLTYGALGLLIGFVGQGFQLVGLQQWVSILLGGVIIIFALLYKRSERALASGGMYGLVAKVKSSLGYWLKKGGTTAFFMTGLVNGFLPCGMVYIALLASLALSNPWQGAMYMVAFGLGTLPLLFLLMVGSDVFSPMWRQRLFKMMPYFAVLIGVLFIFRGLGLGIHFLSPELGGFDLTAGASEMTICK</sequence>
<feature type="transmembrane region" description="Helical" evidence="1">
    <location>
        <begin position="122"/>
        <end position="148"/>
    </location>
</feature>
<accession>A0A2Z4INN3</accession>